<evidence type="ECO:0000313" key="5">
    <source>
        <dbReference type="EMBL" id="CAF1492950.1"/>
    </source>
</evidence>
<sequence>MSMSENHTTMLISRSTIAKNETALLSPKNQNFIGVWLDGDCEQKTHASIKHALNDIFDCLKSFSLFPDCVTYINGSHPGQLFFIVSHGIGIHLVPLIKSMSQIEYIYVYCTGETEQNHWDSAVTNKIQGGFINVEMLIKQIQNNFLAFNEHTAVASATNVITTVAKDQESDGSAAYAVPPISLFSGKIKNNSIKDLNKDSIWFIRFQLLIEILIRLEKSETAKTEMILICRQFYKDYPIELAKIDKFEVEADDPLRAIYWYTAASFLVHLLNKVCGTEDVDHTYYFRLFISNLHNQIVQLHLRDKETLRLKKNRTLFYRGKCIAASTLENLRNNINGLISMNGFLSVTTDQVVAECYTGNGQVQRGVCVLFKLNVDHSTTCKPYAAIKPEDGCMKDEEEVLFSIGSVWRINSVDEMTDRSGMWCIELTSTQDDNTRSVELTNYLKQQLGETCDLLTLGDFLMKMGEYDKAERYYRMLDEGLNLPENHSDRAIIYNRIGIVRRERGDLHIAIDYFEKAIKTAPLDSDTHTTAKCNREIAQADLKPSSKVFLNKRLRSTDIVTKSLSANHTSASILENNMGDVAYQTGNYDLAVDHYQKALTILMKSELAYLLEISVVNNNLGAVEYAKNNYPKAKEYFDLAISTIQQLNLSHPWRAEYVENLACVQRKMGNKRQKTK</sequence>
<dbReference type="EMBL" id="CAJNOK010014983">
    <property type="protein sequence ID" value="CAF1215901.1"/>
    <property type="molecule type" value="Genomic_DNA"/>
</dbReference>
<dbReference type="InterPro" id="IPR019734">
    <property type="entry name" value="TPR_rpt"/>
</dbReference>
<dbReference type="Proteomes" id="UP000682733">
    <property type="component" value="Unassembled WGS sequence"/>
</dbReference>
<keyword evidence="8" id="KW-1185">Reference proteome</keyword>
<dbReference type="PANTHER" id="PTHR45641:SF1">
    <property type="entry name" value="AAA+ ATPASE DOMAIN-CONTAINING PROTEIN"/>
    <property type="match status" value="1"/>
</dbReference>
<proteinExistence type="predicted"/>
<evidence type="ECO:0000313" key="7">
    <source>
        <dbReference type="EMBL" id="CAF4355804.1"/>
    </source>
</evidence>
<evidence type="ECO:0000256" key="1">
    <source>
        <dbReference type="ARBA" id="ARBA00022737"/>
    </source>
</evidence>
<dbReference type="SUPFAM" id="SSF48452">
    <property type="entry name" value="TPR-like"/>
    <property type="match status" value="1"/>
</dbReference>
<dbReference type="PROSITE" id="PS50005">
    <property type="entry name" value="TPR"/>
    <property type="match status" value="2"/>
</dbReference>
<dbReference type="SUPFAM" id="SSF56399">
    <property type="entry name" value="ADP-ribosylation"/>
    <property type="match status" value="1"/>
</dbReference>
<dbReference type="Proteomes" id="UP000681722">
    <property type="component" value="Unassembled WGS sequence"/>
</dbReference>
<dbReference type="OrthoDB" id="10404056at2759"/>
<feature type="repeat" description="TPR" evidence="3">
    <location>
        <begin position="572"/>
        <end position="605"/>
    </location>
</feature>
<dbReference type="Proteomes" id="UP000663829">
    <property type="component" value="Unassembled WGS sequence"/>
</dbReference>
<evidence type="ECO:0000313" key="4">
    <source>
        <dbReference type="EMBL" id="CAF1215901.1"/>
    </source>
</evidence>
<comment type="caution">
    <text evidence="5">The sequence shown here is derived from an EMBL/GenBank/DDBJ whole genome shotgun (WGS) entry which is preliminary data.</text>
</comment>
<dbReference type="SMART" id="SM00028">
    <property type="entry name" value="TPR"/>
    <property type="match status" value="4"/>
</dbReference>
<dbReference type="AlphaFoldDB" id="A0A815SH72"/>
<reference evidence="5" key="1">
    <citation type="submission" date="2021-02" db="EMBL/GenBank/DDBJ databases">
        <authorList>
            <person name="Nowell W R."/>
        </authorList>
    </citation>
    <scope>NUCLEOTIDE SEQUENCE</scope>
</reference>
<dbReference type="Gene3D" id="1.25.40.10">
    <property type="entry name" value="Tetratricopeptide repeat domain"/>
    <property type="match status" value="2"/>
</dbReference>
<feature type="repeat" description="TPR" evidence="3">
    <location>
        <begin position="491"/>
        <end position="524"/>
    </location>
</feature>
<dbReference type="Gene3D" id="3.90.176.10">
    <property type="entry name" value="Toxin ADP-ribosyltransferase, Chain A, domain 1"/>
    <property type="match status" value="1"/>
</dbReference>
<evidence type="ECO:0000313" key="6">
    <source>
        <dbReference type="EMBL" id="CAF4024381.1"/>
    </source>
</evidence>
<dbReference type="PANTHER" id="PTHR45641">
    <property type="entry name" value="TETRATRICOPEPTIDE REPEAT PROTEIN (AFU_ORTHOLOGUE AFUA_6G03870)"/>
    <property type="match status" value="1"/>
</dbReference>
<evidence type="ECO:0000256" key="3">
    <source>
        <dbReference type="PROSITE-ProRule" id="PRU00339"/>
    </source>
</evidence>
<protein>
    <submittedName>
        <fullName evidence="5">Uncharacterized protein</fullName>
    </submittedName>
</protein>
<dbReference type="EMBL" id="CAJOBC010087361">
    <property type="protein sequence ID" value="CAF4355804.1"/>
    <property type="molecule type" value="Genomic_DNA"/>
</dbReference>
<accession>A0A815SH72</accession>
<name>A0A815SH72_9BILA</name>
<dbReference type="EMBL" id="CAJOBA010036517">
    <property type="protein sequence ID" value="CAF4024381.1"/>
    <property type="molecule type" value="Genomic_DNA"/>
</dbReference>
<dbReference type="InterPro" id="IPR011990">
    <property type="entry name" value="TPR-like_helical_dom_sf"/>
</dbReference>
<dbReference type="EMBL" id="CAJNOQ010021863">
    <property type="protein sequence ID" value="CAF1492950.1"/>
    <property type="molecule type" value="Genomic_DNA"/>
</dbReference>
<organism evidence="5 8">
    <name type="scientific">Didymodactylos carnosus</name>
    <dbReference type="NCBI Taxonomy" id="1234261"/>
    <lineage>
        <taxon>Eukaryota</taxon>
        <taxon>Metazoa</taxon>
        <taxon>Spiralia</taxon>
        <taxon>Gnathifera</taxon>
        <taxon>Rotifera</taxon>
        <taxon>Eurotatoria</taxon>
        <taxon>Bdelloidea</taxon>
        <taxon>Philodinida</taxon>
        <taxon>Philodinidae</taxon>
        <taxon>Didymodactylos</taxon>
    </lineage>
</organism>
<keyword evidence="1" id="KW-0677">Repeat</keyword>
<keyword evidence="2 3" id="KW-0802">TPR repeat</keyword>
<dbReference type="Pfam" id="PF13181">
    <property type="entry name" value="TPR_8"/>
    <property type="match status" value="1"/>
</dbReference>
<gene>
    <name evidence="5" type="ORF">GPM918_LOCUS36340</name>
    <name evidence="4" type="ORF">OVA965_LOCUS24679</name>
    <name evidence="7" type="ORF">SRO942_LOCUS37075</name>
    <name evidence="6" type="ORF">TMI583_LOCUS25398</name>
</gene>
<evidence type="ECO:0000313" key="8">
    <source>
        <dbReference type="Proteomes" id="UP000663829"/>
    </source>
</evidence>
<evidence type="ECO:0000256" key="2">
    <source>
        <dbReference type="ARBA" id="ARBA00022803"/>
    </source>
</evidence>
<dbReference type="Proteomes" id="UP000677228">
    <property type="component" value="Unassembled WGS sequence"/>
</dbReference>
<dbReference type="Pfam" id="PF13424">
    <property type="entry name" value="TPR_12"/>
    <property type="match status" value="1"/>
</dbReference>